<dbReference type="EMBL" id="DF820459">
    <property type="protein sequence ID" value="GAK53325.1"/>
    <property type="molecule type" value="Genomic_DNA"/>
</dbReference>
<dbReference type="HOGENOM" id="CLU_1902558_0_0_0"/>
<dbReference type="AlphaFoldDB" id="A0A0S6W0T6"/>
<keyword evidence="2" id="KW-1185">Reference proteome</keyword>
<gene>
    <name evidence="1" type="ORF">U14_04590</name>
</gene>
<sequence>MAWTFGTHFDAILNHARRVLSNARVLRCDSSQNRAILDFEGTWGEYRIIVSEIHRVQRPVRYAYYVLNQQNQVVHAFDNSPDNLAIKLRYHQNWKAHLHEEIPHQHDADGNISLTASVMTFEQFVEWLQKHLT</sequence>
<organism evidence="1">
    <name type="scientific">Candidatus Moduliflexus flocculans</name>
    <dbReference type="NCBI Taxonomy" id="1499966"/>
    <lineage>
        <taxon>Bacteria</taxon>
        <taxon>Candidatus Moduliflexota</taxon>
        <taxon>Candidatus Moduliflexia</taxon>
        <taxon>Candidatus Moduliflexales</taxon>
        <taxon>Candidatus Moduliflexaceae</taxon>
    </lineage>
</organism>
<protein>
    <submittedName>
        <fullName evidence="1">Uncharacterized protein</fullName>
    </submittedName>
</protein>
<evidence type="ECO:0000313" key="2">
    <source>
        <dbReference type="Proteomes" id="UP000030700"/>
    </source>
</evidence>
<accession>A0A0S6W0T6</accession>
<dbReference type="Proteomes" id="UP000030700">
    <property type="component" value="Unassembled WGS sequence"/>
</dbReference>
<proteinExistence type="predicted"/>
<reference evidence="1" key="1">
    <citation type="journal article" date="2015" name="PeerJ">
        <title>First genomic representation of candidate bacterial phylum KSB3 points to enhanced environmental sensing as a trigger of wastewater bulking.</title>
        <authorList>
            <person name="Sekiguchi Y."/>
            <person name="Ohashi A."/>
            <person name="Parks D.H."/>
            <person name="Yamauchi T."/>
            <person name="Tyson G.W."/>
            <person name="Hugenholtz P."/>
        </authorList>
    </citation>
    <scope>NUCLEOTIDE SEQUENCE [LARGE SCALE GENOMIC DNA]</scope>
</reference>
<dbReference type="STRING" id="1499966.U14_04590"/>
<evidence type="ECO:0000313" key="1">
    <source>
        <dbReference type="EMBL" id="GAK53325.1"/>
    </source>
</evidence>
<name>A0A0S6W0T6_9BACT</name>